<dbReference type="GO" id="GO:0016740">
    <property type="term" value="F:transferase activity"/>
    <property type="evidence" value="ECO:0007669"/>
    <property type="project" value="TreeGrafter"/>
</dbReference>
<dbReference type="PANTHER" id="PTHR13754:SF13">
    <property type="entry name" value="METALLO-BETA-LACTAMASE SUPERFAMILY PROTEIN (AFU_ORTHOLOGUE AFUA_3G07630)"/>
    <property type="match status" value="1"/>
</dbReference>
<dbReference type="AlphaFoldDB" id="A0A1F7F2E1"/>
<dbReference type="InterPro" id="IPR001279">
    <property type="entry name" value="Metallo-B-lactamas"/>
</dbReference>
<protein>
    <recommendedName>
        <fullName evidence="1">Metallo-beta-lactamase domain-containing protein</fullName>
    </recommendedName>
</protein>
<proteinExistence type="predicted"/>
<dbReference type="InterPro" id="IPR041712">
    <property type="entry name" value="DHPS-like_MBL-fold"/>
</dbReference>
<gene>
    <name evidence="2" type="ORF">A2519_07860</name>
</gene>
<name>A0A1F7F2E1_UNCRA</name>
<evidence type="ECO:0000313" key="3">
    <source>
        <dbReference type="Proteomes" id="UP000179243"/>
    </source>
</evidence>
<dbReference type="CDD" id="cd07713">
    <property type="entry name" value="DHPS-like_MBL-fold"/>
    <property type="match status" value="1"/>
</dbReference>
<reference evidence="2 3" key="1">
    <citation type="journal article" date="2016" name="Nat. Commun.">
        <title>Thousands of microbial genomes shed light on interconnected biogeochemical processes in an aquifer system.</title>
        <authorList>
            <person name="Anantharaman K."/>
            <person name="Brown C.T."/>
            <person name="Hug L.A."/>
            <person name="Sharon I."/>
            <person name="Castelle C.J."/>
            <person name="Probst A.J."/>
            <person name="Thomas B.C."/>
            <person name="Singh A."/>
            <person name="Wilkins M.J."/>
            <person name="Karaoz U."/>
            <person name="Brodie E.L."/>
            <person name="Williams K.H."/>
            <person name="Hubbard S.S."/>
            <person name="Banfield J.F."/>
        </authorList>
    </citation>
    <scope>NUCLEOTIDE SEQUENCE [LARGE SCALE GENOMIC DNA]</scope>
</reference>
<dbReference type="SUPFAM" id="SSF56281">
    <property type="entry name" value="Metallo-hydrolase/oxidoreductase"/>
    <property type="match status" value="1"/>
</dbReference>
<accession>A0A1F7F2E1</accession>
<sequence>MIDHCIATIICDNRAMQPGLQTEHGLSVLIQADKKHILFDTGQGTTVLHNARALGLLFEKVEAIVISHGHYDHTGGLGLLLEQCPNAKIFINPSALATRYSIAPGAQPRSIGMPEEVKTHLEKVPERIVWVTAPLELLPDFWITGPIPRPMPVEGWENRFFLDPEGTIPDHILDEQALFIKTAKGVSVILGCTHAGVANTLSHIAALVGEKEKRHLVLGGLHLASANPENMDRAMQALTDFNAEKIAPCHCSGDGFMTKAAERPGFLACGAGIKLNI</sequence>
<dbReference type="InterPro" id="IPR052926">
    <property type="entry name" value="Metallo-beta-lactamase_dom"/>
</dbReference>
<comment type="caution">
    <text evidence="2">The sequence shown here is derived from an EMBL/GenBank/DDBJ whole genome shotgun (WGS) entry which is preliminary data.</text>
</comment>
<evidence type="ECO:0000259" key="1">
    <source>
        <dbReference type="SMART" id="SM00849"/>
    </source>
</evidence>
<organism evidence="2 3">
    <name type="scientific">Candidatus Raymondbacteria bacterium RIFOXYD12_FULL_49_13</name>
    <dbReference type="NCBI Taxonomy" id="1817890"/>
    <lineage>
        <taxon>Bacteria</taxon>
        <taxon>Raymondiibacteriota</taxon>
    </lineage>
</organism>
<dbReference type="SMART" id="SM00849">
    <property type="entry name" value="Lactamase_B"/>
    <property type="match status" value="1"/>
</dbReference>
<dbReference type="PANTHER" id="PTHR13754">
    <property type="entry name" value="METALLO-BETA-LACTAMASE SUPERFAMILY PROTEIN"/>
    <property type="match status" value="1"/>
</dbReference>
<dbReference type="Pfam" id="PF00753">
    <property type="entry name" value="Lactamase_B"/>
    <property type="match status" value="1"/>
</dbReference>
<evidence type="ECO:0000313" key="2">
    <source>
        <dbReference type="EMBL" id="OGK00835.1"/>
    </source>
</evidence>
<dbReference type="Gene3D" id="3.60.15.10">
    <property type="entry name" value="Ribonuclease Z/Hydroxyacylglutathione hydrolase-like"/>
    <property type="match status" value="1"/>
</dbReference>
<feature type="domain" description="Metallo-beta-lactamase" evidence="1">
    <location>
        <begin position="24"/>
        <end position="250"/>
    </location>
</feature>
<dbReference type="InterPro" id="IPR036866">
    <property type="entry name" value="RibonucZ/Hydroxyglut_hydro"/>
</dbReference>
<dbReference type="EMBL" id="MFYX01000139">
    <property type="protein sequence ID" value="OGK00835.1"/>
    <property type="molecule type" value="Genomic_DNA"/>
</dbReference>
<dbReference type="Proteomes" id="UP000179243">
    <property type="component" value="Unassembled WGS sequence"/>
</dbReference>